<name>A0A1C1A1B0_9BACL</name>
<keyword evidence="1" id="KW-0808">Transferase</keyword>
<evidence type="ECO:0000313" key="5">
    <source>
        <dbReference type="Proteomes" id="UP000093309"/>
    </source>
</evidence>
<dbReference type="CDD" id="cd04301">
    <property type="entry name" value="NAT_SF"/>
    <property type="match status" value="1"/>
</dbReference>
<dbReference type="PANTHER" id="PTHR43877">
    <property type="entry name" value="AMINOALKYLPHOSPHONATE N-ACETYLTRANSFERASE-RELATED-RELATED"/>
    <property type="match status" value="1"/>
</dbReference>
<dbReference type="EMBL" id="LYPC01000020">
    <property type="protein sequence ID" value="OCT14230.1"/>
    <property type="molecule type" value="Genomic_DNA"/>
</dbReference>
<comment type="caution">
    <text evidence="4">The sequence shown here is derived from an EMBL/GenBank/DDBJ whole genome shotgun (WGS) entry which is preliminary data.</text>
</comment>
<dbReference type="AlphaFoldDB" id="A0A1C1A1B0"/>
<proteinExistence type="predicted"/>
<dbReference type="STRING" id="512399.A8709_25710"/>
<dbReference type="InterPro" id="IPR050832">
    <property type="entry name" value="Bact_Acetyltransf"/>
</dbReference>
<evidence type="ECO:0000313" key="4">
    <source>
        <dbReference type="EMBL" id="OCT14230.1"/>
    </source>
</evidence>
<sequence length="158" mass="18116">MELQLRSATWEDYDAVNRIIREGQEEHADALPDRFARLDHVVAMGWYRSFSDQPHKEIIVAEVAGELVGVAMLEMKKSPTYEALVPRSYAYLNELAVSSSYQRQGIGRKLYEASVLWAKEREAVSLELNVWEFNEKALRFYASVGMSTLNRTLTVNLI</sequence>
<dbReference type="GO" id="GO:0016747">
    <property type="term" value="F:acyltransferase activity, transferring groups other than amino-acyl groups"/>
    <property type="evidence" value="ECO:0007669"/>
    <property type="project" value="InterPro"/>
</dbReference>
<dbReference type="PROSITE" id="PS51186">
    <property type="entry name" value="GNAT"/>
    <property type="match status" value="1"/>
</dbReference>
<dbReference type="Proteomes" id="UP000093309">
    <property type="component" value="Unassembled WGS sequence"/>
</dbReference>
<organism evidence="4 5">
    <name type="scientific">Paenibacillus pectinilyticus</name>
    <dbReference type="NCBI Taxonomy" id="512399"/>
    <lineage>
        <taxon>Bacteria</taxon>
        <taxon>Bacillati</taxon>
        <taxon>Bacillota</taxon>
        <taxon>Bacilli</taxon>
        <taxon>Bacillales</taxon>
        <taxon>Paenibacillaceae</taxon>
        <taxon>Paenibacillus</taxon>
    </lineage>
</organism>
<dbReference type="RefSeq" id="WP_065853082.1">
    <property type="nucleotide sequence ID" value="NZ_LYPC01000020.1"/>
</dbReference>
<dbReference type="InterPro" id="IPR000182">
    <property type="entry name" value="GNAT_dom"/>
</dbReference>
<keyword evidence="2" id="KW-0012">Acyltransferase</keyword>
<feature type="domain" description="N-acetyltransferase" evidence="3">
    <location>
        <begin position="3"/>
        <end position="158"/>
    </location>
</feature>
<evidence type="ECO:0000259" key="3">
    <source>
        <dbReference type="PROSITE" id="PS51186"/>
    </source>
</evidence>
<reference evidence="5" key="1">
    <citation type="submission" date="2016-05" db="EMBL/GenBank/DDBJ databases">
        <title>Paenibacillus oryzae. sp. nov., isolated from the rice root.</title>
        <authorList>
            <person name="Zhang J."/>
            <person name="Zhang X."/>
        </authorList>
    </citation>
    <scope>NUCLEOTIDE SEQUENCE [LARGE SCALE GENOMIC DNA]</scope>
    <source>
        <strain evidence="5">KCTC13222</strain>
    </source>
</reference>
<protein>
    <recommendedName>
        <fullName evidence="3">N-acetyltransferase domain-containing protein</fullName>
    </recommendedName>
</protein>
<keyword evidence="5" id="KW-1185">Reference proteome</keyword>
<dbReference type="Pfam" id="PF00583">
    <property type="entry name" value="Acetyltransf_1"/>
    <property type="match status" value="1"/>
</dbReference>
<evidence type="ECO:0000256" key="2">
    <source>
        <dbReference type="ARBA" id="ARBA00023315"/>
    </source>
</evidence>
<accession>A0A1C1A1B0</accession>
<gene>
    <name evidence="4" type="ORF">A8709_25710</name>
</gene>
<dbReference type="InterPro" id="IPR016181">
    <property type="entry name" value="Acyl_CoA_acyltransferase"/>
</dbReference>
<dbReference type="SUPFAM" id="SSF55729">
    <property type="entry name" value="Acyl-CoA N-acyltransferases (Nat)"/>
    <property type="match status" value="1"/>
</dbReference>
<dbReference type="Gene3D" id="3.40.630.30">
    <property type="match status" value="1"/>
</dbReference>
<evidence type="ECO:0000256" key="1">
    <source>
        <dbReference type="ARBA" id="ARBA00022679"/>
    </source>
</evidence>